<proteinExistence type="predicted"/>
<protein>
    <recommendedName>
        <fullName evidence="1">PPIase cyclophilin-type domain-containing protein</fullName>
    </recommendedName>
</protein>
<comment type="caution">
    <text evidence="2">The sequence shown here is derived from an EMBL/GenBank/DDBJ whole genome shotgun (WGS) entry which is preliminary data.</text>
</comment>
<dbReference type="InterPro" id="IPR029000">
    <property type="entry name" value="Cyclophilin-like_dom_sf"/>
</dbReference>
<evidence type="ECO:0000313" key="2">
    <source>
        <dbReference type="EMBL" id="NNU33511.1"/>
    </source>
</evidence>
<dbReference type="SUPFAM" id="SSF50891">
    <property type="entry name" value="Cyclophilin-like"/>
    <property type="match status" value="1"/>
</dbReference>
<dbReference type="Proteomes" id="UP000566071">
    <property type="component" value="Unassembled WGS sequence"/>
</dbReference>
<sequence length="72" mass="8089">MHFTETQREAYRTVGGTPFLDQHYTIFGEIVKGIGLIDKITAVKVDKEGNPDTPVWMKLTLLTPKQATEALK</sequence>
<keyword evidence="3" id="KW-1185">Reference proteome</keyword>
<dbReference type="Pfam" id="PF00160">
    <property type="entry name" value="Pro_isomerase"/>
    <property type="match status" value="1"/>
</dbReference>
<feature type="domain" description="PPIase cyclophilin-type" evidence="1">
    <location>
        <begin position="13"/>
        <end position="57"/>
    </location>
</feature>
<dbReference type="EMBL" id="JABFCR010000012">
    <property type="protein sequence ID" value="NNU33511.1"/>
    <property type="molecule type" value="Genomic_DNA"/>
</dbReference>
<reference evidence="2 3" key="1">
    <citation type="submission" date="2020-05" db="EMBL/GenBank/DDBJ databases">
        <authorList>
            <person name="Khan S.A."/>
            <person name="Jeon C.O."/>
            <person name="Chun B.H."/>
        </authorList>
    </citation>
    <scope>NUCLEOTIDE SEQUENCE [LARGE SCALE GENOMIC DNA]</scope>
    <source>
        <strain evidence="2 3">S1162</strain>
    </source>
</reference>
<evidence type="ECO:0000313" key="3">
    <source>
        <dbReference type="Proteomes" id="UP000566071"/>
    </source>
</evidence>
<accession>A0ABX1W4I9</accession>
<organism evidence="2 3">
    <name type="scientific">Mucilaginibacter humi</name>
    <dbReference type="NCBI Taxonomy" id="2732510"/>
    <lineage>
        <taxon>Bacteria</taxon>
        <taxon>Pseudomonadati</taxon>
        <taxon>Bacteroidota</taxon>
        <taxon>Sphingobacteriia</taxon>
        <taxon>Sphingobacteriales</taxon>
        <taxon>Sphingobacteriaceae</taxon>
        <taxon>Mucilaginibacter</taxon>
    </lineage>
</organism>
<evidence type="ECO:0000259" key="1">
    <source>
        <dbReference type="Pfam" id="PF00160"/>
    </source>
</evidence>
<gene>
    <name evidence="2" type="ORF">HK413_03920</name>
</gene>
<name>A0ABX1W4I9_9SPHI</name>
<dbReference type="InterPro" id="IPR002130">
    <property type="entry name" value="Cyclophilin-type_PPIase_dom"/>
</dbReference>
<dbReference type="Gene3D" id="2.40.100.10">
    <property type="entry name" value="Cyclophilin-like"/>
    <property type="match status" value="1"/>
</dbReference>